<keyword evidence="1" id="KW-1133">Transmembrane helix</keyword>
<dbReference type="AlphaFoldDB" id="A0AAQ3MFQ7"/>
<keyword evidence="1" id="KW-0472">Membrane</keyword>
<feature type="transmembrane region" description="Helical" evidence="1">
    <location>
        <begin position="6"/>
        <end position="30"/>
    </location>
</feature>
<organism evidence="2 3">
    <name type="scientific">Vigna mungo</name>
    <name type="common">Black gram</name>
    <name type="synonym">Phaseolus mungo</name>
    <dbReference type="NCBI Taxonomy" id="3915"/>
    <lineage>
        <taxon>Eukaryota</taxon>
        <taxon>Viridiplantae</taxon>
        <taxon>Streptophyta</taxon>
        <taxon>Embryophyta</taxon>
        <taxon>Tracheophyta</taxon>
        <taxon>Spermatophyta</taxon>
        <taxon>Magnoliopsida</taxon>
        <taxon>eudicotyledons</taxon>
        <taxon>Gunneridae</taxon>
        <taxon>Pentapetalae</taxon>
        <taxon>rosids</taxon>
        <taxon>fabids</taxon>
        <taxon>Fabales</taxon>
        <taxon>Fabaceae</taxon>
        <taxon>Papilionoideae</taxon>
        <taxon>50 kb inversion clade</taxon>
        <taxon>NPAAA clade</taxon>
        <taxon>indigoferoid/millettioid clade</taxon>
        <taxon>Phaseoleae</taxon>
        <taxon>Vigna</taxon>
    </lineage>
</organism>
<name>A0AAQ3MFQ7_VIGMU</name>
<dbReference type="Proteomes" id="UP001374535">
    <property type="component" value="Chromosome 11"/>
</dbReference>
<sequence length="104" mass="11424">MHASVASLAVLVPVVVWFLLVLVFFLAYALSNLWYSATRSCSSWSPFGLLRLALGPHGGFTTFRCLNWVLRLSPLCPEGGGTCIRHSDTQVRSSFGNCVSQLYV</sequence>
<keyword evidence="1" id="KW-0812">Transmembrane</keyword>
<protein>
    <submittedName>
        <fullName evidence="2">Uncharacterized protein</fullName>
    </submittedName>
</protein>
<reference evidence="2 3" key="1">
    <citation type="journal article" date="2023" name="Life. Sci Alliance">
        <title>Evolutionary insights into 3D genome organization and epigenetic landscape of Vigna mungo.</title>
        <authorList>
            <person name="Junaid A."/>
            <person name="Singh B."/>
            <person name="Bhatia S."/>
        </authorList>
    </citation>
    <scope>NUCLEOTIDE SEQUENCE [LARGE SCALE GENOMIC DNA]</scope>
    <source>
        <strain evidence="2">Urdbean</strain>
    </source>
</reference>
<evidence type="ECO:0000313" key="2">
    <source>
        <dbReference type="EMBL" id="WVY90292.1"/>
    </source>
</evidence>
<gene>
    <name evidence="2" type="ORF">V8G54_035806</name>
</gene>
<evidence type="ECO:0000256" key="1">
    <source>
        <dbReference type="SAM" id="Phobius"/>
    </source>
</evidence>
<keyword evidence="3" id="KW-1185">Reference proteome</keyword>
<dbReference type="EMBL" id="CP144690">
    <property type="protein sequence ID" value="WVY90292.1"/>
    <property type="molecule type" value="Genomic_DNA"/>
</dbReference>
<proteinExistence type="predicted"/>
<accession>A0AAQ3MFQ7</accession>
<evidence type="ECO:0000313" key="3">
    <source>
        <dbReference type="Proteomes" id="UP001374535"/>
    </source>
</evidence>